<feature type="domain" description="Peptidase M16C associated" evidence="7">
    <location>
        <begin position="487"/>
        <end position="733"/>
    </location>
</feature>
<evidence type="ECO:0000313" key="8">
    <source>
        <dbReference type="EMBL" id="AAF10194.1"/>
    </source>
</evidence>
<comment type="cofactor">
    <cofactor evidence="1">
        <name>Zn(2+)</name>
        <dbReference type="ChEBI" id="CHEBI:29105"/>
    </cofactor>
</comment>
<accession>Q9RWP9</accession>
<dbReference type="InterPro" id="IPR011249">
    <property type="entry name" value="Metalloenz_LuxS/M16"/>
</dbReference>
<evidence type="ECO:0000313" key="9">
    <source>
        <dbReference type="Proteomes" id="UP000002524"/>
    </source>
</evidence>
<evidence type="ECO:0000256" key="2">
    <source>
        <dbReference type="ARBA" id="ARBA00022670"/>
    </source>
</evidence>
<evidence type="ECO:0000256" key="1">
    <source>
        <dbReference type="ARBA" id="ARBA00001947"/>
    </source>
</evidence>
<dbReference type="InParanoid" id="Q9RWP9"/>
<dbReference type="InterPro" id="IPR007863">
    <property type="entry name" value="Peptidase_M16_C"/>
</dbReference>
<keyword evidence="5" id="KW-0862">Zinc</keyword>
<dbReference type="Pfam" id="PF08367">
    <property type="entry name" value="M16C_assoc"/>
    <property type="match status" value="1"/>
</dbReference>
<keyword evidence="6 8" id="KW-0482">Metalloprotease</keyword>
<keyword evidence="4" id="KW-0378">Hydrolase</keyword>
<dbReference type="Pfam" id="PF22516">
    <property type="entry name" value="PreP_C"/>
    <property type="match status" value="1"/>
</dbReference>
<dbReference type="InterPro" id="IPR055130">
    <property type="entry name" value="PreP_C"/>
</dbReference>
<evidence type="ECO:0000256" key="5">
    <source>
        <dbReference type="ARBA" id="ARBA00022833"/>
    </source>
</evidence>
<dbReference type="OrthoDB" id="9762027at2"/>
<evidence type="ECO:0000259" key="7">
    <source>
        <dbReference type="SMART" id="SM01264"/>
    </source>
</evidence>
<keyword evidence="9" id="KW-1185">Reference proteome</keyword>
<protein>
    <submittedName>
        <fullName evidence="8">Metalloprotease, putative</fullName>
    </submittedName>
</protein>
<dbReference type="Gene3D" id="3.30.830.10">
    <property type="entry name" value="Metalloenzyme, LuxS/M16 peptidase-like"/>
    <property type="match status" value="4"/>
</dbReference>
<dbReference type="FunFam" id="3.30.830.10:FF:000057">
    <property type="entry name" value="Pitrilysin-like metalloprotease"/>
    <property type="match status" value="1"/>
</dbReference>
<dbReference type="PATRIC" id="fig|243230.17.peg.796"/>
<dbReference type="SUPFAM" id="SSF63411">
    <property type="entry name" value="LuxS/MPP-like metallohydrolase"/>
    <property type="match status" value="4"/>
</dbReference>
<gene>
    <name evidence="8" type="ordered locus">DR_0617</name>
</gene>
<dbReference type="AlphaFoldDB" id="Q9RWP9"/>
<dbReference type="InterPro" id="IPR013578">
    <property type="entry name" value="Peptidase_M16C_assoc"/>
</dbReference>
<dbReference type="EnsemblBacteria" id="AAF10194">
    <property type="protein sequence ID" value="AAF10194"/>
    <property type="gene ID" value="DR_0617"/>
</dbReference>
<dbReference type="FunFam" id="3.30.830.10:FF:000009">
    <property type="entry name" value="Presequence protease, mitochondrial"/>
    <property type="match status" value="1"/>
</dbReference>
<dbReference type="PANTHER" id="PTHR43016:SF13">
    <property type="entry name" value="PRESEQUENCE PROTEASE, MITOCHONDRIAL"/>
    <property type="match status" value="1"/>
</dbReference>
<dbReference type="GO" id="GO:0008237">
    <property type="term" value="F:metallopeptidase activity"/>
    <property type="evidence" value="ECO:0007669"/>
    <property type="project" value="UniProtKB-KW"/>
</dbReference>
<dbReference type="GO" id="GO:0006508">
    <property type="term" value="P:proteolysis"/>
    <property type="evidence" value="ECO:0007669"/>
    <property type="project" value="UniProtKB-KW"/>
</dbReference>
<keyword evidence="2" id="KW-0645">Protease</keyword>
<dbReference type="Pfam" id="PF05193">
    <property type="entry name" value="Peptidase_M16_C"/>
    <property type="match status" value="1"/>
</dbReference>
<dbReference type="InterPro" id="IPR011765">
    <property type="entry name" value="Pept_M16_N"/>
</dbReference>
<dbReference type="PANTHER" id="PTHR43016">
    <property type="entry name" value="PRESEQUENCE PROTEASE"/>
    <property type="match status" value="1"/>
</dbReference>
<dbReference type="Pfam" id="PF00675">
    <property type="entry name" value="Peptidase_M16"/>
    <property type="match status" value="1"/>
</dbReference>
<sequence>MSFGRRSVCPDGAILGVMTATTFKLPAVGETLGRYHVERVEALPEMSGQLILLRHENGARHAHVAREDDNLAFGVTFPTVPTDSSGVAHILEHTVLMGSQKFPVPDPFFSMLPRSLNTFMNAMTASDWTTYPFSTRNVQDYYNLLSVYLDAAFFPLLRYESFRQDGHRFEFETPDDPTSTLKLQGVVYNEMKGAMASPGSVMWRAFGKALYPDLTYANNSGGSPEDIPGLTYEDLRAFHAAHYHPSNAYFFSYGNQDLRRVLDTIEEQVMSHFQRQDLDVSIPDQTNFSEPRRMDVSYPGSDTERGGQVLLGWKLGYASDPDLSLRWGVLSDVLLGNAAAPLTRPLIESGLGSALADLSGYRDDFREAAFAVGLKGLSSGKAAQVQELVLSTLRQIADEGIDPALIEASLHQFEISQKEVSNAGYPYGLGVMFRLLGPWMNGGDPVTGLRLDAELSKLRADLERGPVFEDLIRHWLLDNPHRVTLVVTPDPDLAARSEQAERELVARLSKDFTDEDRARIVRESLNLKNLQAQESDPNVLPTLTLADVPARVPRPEYTTEHSGRALVGRVPQPTGGLTYLDVKVRLPELPSDLLLVLPLYAFAVTRSGAAGQDYAALARRIEAVTGGIAAGASVGNGPDAVDELRISLSFSGKALARNAGELVSVLRDVIAEPTFDRERLRQLLEQRLAGMKASVVSAGNAYAERLAGAQVSSGAAISERFGGLSQLAALKAIVEGGAGQPEDLNDRLDALLAQFGRVTTLIAQGEPLVCLTALPEDVGLDLTPITTTFQGDAPVGHPHPQLAARVPQARTTDSPVAFNALAFATVPYTHPDSPALLVLSRLLRSEYLLGEIREKGGAYGAAASFDARSGVFALSSYRDPNIARTYGVFRDARQFLDTDLGERELTEAILGASKTLDPLTSPDTVGRLRFYGDQSGFTPEVQEAYKSRLLSVTLDDLRRVMDTYLTPEHAAYALVAGKDPSEDTAELGLKWDVQGI</sequence>
<dbReference type="HOGENOM" id="CLU_009165_1_0_0"/>
<evidence type="ECO:0000256" key="3">
    <source>
        <dbReference type="ARBA" id="ARBA00022723"/>
    </source>
</evidence>
<evidence type="ECO:0000256" key="4">
    <source>
        <dbReference type="ARBA" id="ARBA00022801"/>
    </source>
</evidence>
<dbReference type="PIR" id="C75498">
    <property type="entry name" value="C75498"/>
</dbReference>
<proteinExistence type="predicted"/>
<dbReference type="GO" id="GO:0046872">
    <property type="term" value="F:metal ion binding"/>
    <property type="evidence" value="ECO:0007669"/>
    <property type="project" value="UniProtKB-KW"/>
</dbReference>
<dbReference type="eggNOG" id="COG1026">
    <property type="taxonomic scope" value="Bacteria"/>
</dbReference>
<dbReference type="EMBL" id="AE000513">
    <property type="protein sequence ID" value="AAF10194.1"/>
    <property type="molecule type" value="Genomic_DNA"/>
</dbReference>
<dbReference type="PaxDb" id="243230-DR_0617"/>
<dbReference type="KEGG" id="dra:DR_0617"/>
<dbReference type="SMART" id="SM01264">
    <property type="entry name" value="M16C_associated"/>
    <property type="match status" value="1"/>
</dbReference>
<organism evidence="8 9">
    <name type="scientific">Deinococcus radiodurans (strain ATCC 13939 / DSM 20539 / JCM 16871 / CCUG 27074 / LMG 4051 / NBRC 15346 / NCIMB 9279 / VKM B-1422 / R1)</name>
    <dbReference type="NCBI Taxonomy" id="243230"/>
    <lineage>
        <taxon>Bacteria</taxon>
        <taxon>Thermotogati</taxon>
        <taxon>Deinococcota</taxon>
        <taxon>Deinococci</taxon>
        <taxon>Deinococcales</taxon>
        <taxon>Deinococcaceae</taxon>
        <taxon>Deinococcus</taxon>
    </lineage>
</organism>
<dbReference type="STRING" id="243230.DR_0617"/>
<keyword evidence="3" id="KW-0479">Metal-binding</keyword>
<reference evidence="8 9" key="1">
    <citation type="journal article" date="1999" name="Science">
        <title>Genome sequence of the radioresistant bacterium Deinococcus radiodurans R1.</title>
        <authorList>
            <person name="White O."/>
            <person name="Eisen J.A."/>
            <person name="Heidelberg J.F."/>
            <person name="Hickey E.K."/>
            <person name="Peterson J.D."/>
            <person name="Dodson R.J."/>
            <person name="Haft D.H."/>
            <person name="Gwinn M.L."/>
            <person name="Nelson W.C."/>
            <person name="Richardson D.L."/>
            <person name="Moffat K.S."/>
            <person name="Qin H."/>
            <person name="Jiang L."/>
            <person name="Pamphile W."/>
            <person name="Crosby M."/>
            <person name="Shen M."/>
            <person name="Vamathevan J.J."/>
            <person name="Lam P."/>
            <person name="McDonald L."/>
            <person name="Utterback T."/>
            <person name="Zalewski C."/>
            <person name="Makarova K.S."/>
            <person name="Aravind L."/>
            <person name="Daly M.J."/>
            <person name="Minton K.W."/>
            <person name="Fleischmann R.D."/>
            <person name="Ketchum K.A."/>
            <person name="Nelson K.E."/>
            <person name="Salzberg S."/>
            <person name="Smith H.O."/>
            <person name="Venter J.C."/>
            <person name="Fraser C.M."/>
        </authorList>
    </citation>
    <scope>NUCLEOTIDE SEQUENCE [LARGE SCALE GENOMIC DNA]</scope>
    <source>
        <strain evidence="9">ATCC 13939 / DSM 20539 / JCM 16871 / LMG 4051 / NBRC 15346 / NCIMB 9279 / R1 / VKM B-1422</strain>
    </source>
</reference>
<name>Q9RWP9_DEIRA</name>
<dbReference type="Proteomes" id="UP000002524">
    <property type="component" value="Chromosome 1"/>
</dbReference>
<evidence type="ECO:0000256" key="6">
    <source>
        <dbReference type="ARBA" id="ARBA00023049"/>
    </source>
</evidence>